<dbReference type="InterPro" id="IPR036378">
    <property type="entry name" value="FAS1_dom_sf"/>
</dbReference>
<gene>
    <name evidence="3" type="ORF">CLAFUR5_05502</name>
</gene>
<dbReference type="PANTHER" id="PTHR10900">
    <property type="entry name" value="PERIOSTIN-RELATED"/>
    <property type="match status" value="1"/>
</dbReference>
<dbReference type="GO" id="GO:0000329">
    <property type="term" value="C:fungal-type vacuole membrane"/>
    <property type="evidence" value="ECO:0007669"/>
    <property type="project" value="TreeGrafter"/>
</dbReference>
<dbReference type="OrthoDB" id="286301at2759"/>
<dbReference type="KEGG" id="ffu:CLAFUR5_05502"/>
<dbReference type="AlphaFoldDB" id="A0A9Q8P8N8"/>
<dbReference type="EMBL" id="CP090167">
    <property type="protein sequence ID" value="UJO17414.1"/>
    <property type="molecule type" value="Genomic_DNA"/>
</dbReference>
<evidence type="ECO:0000259" key="2">
    <source>
        <dbReference type="PROSITE" id="PS50213"/>
    </source>
</evidence>
<feature type="domain" description="FAS1" evidence="2">
    <location>
        <begin position="240"/>
        <end position="374"/>
    </location>
</feature>
<reference evidence="3" key="1">
    <citation type="submission" date="2021-12" db="EMBL/GenBank/DDBJ databases">
        <authorList>
            <person name="Zaccaron A."/>
            <person name="Stergiopoulos I."/>
        </authorList>
    </citation>
    <scope>NUCLEOTIDE SEQUENCE</scope>
    <source>
        <strain evidence="3">Race5_Kim</strain>
    </source>
</reference>
<feature type="compositionally biased region" description="Polar residues" evidence="1">
    <location>
        <begin position="10"/>
        <end position="26"/>
    </location>
</feature>
<dbReference type="FunFam" id="2.30.180.10:FF:000032">
    <property type="entry name" value="Fasciclin domain-containing protein, putative"/>
    <property type="match status" value="1"/>
</dbReference>
<organism evidence="3 4">
    <name type="scientific">Passalora fulva</name>
    <name type="common">Tomato leaf mold</name>
    <name type="synonym">Cladosporium fulvum</name>
    <dbReference type="NCBI Taxonomy" id="5499"/>
    <lineage>
        <taxon>Eukaryota</taxon>
        <taxon>Fungi</taxon>
        <taxon>Dikarya</taxon>
        <taxon>Ascomycota</taxon>
        <taxon>Pezizomycotina</taxon>
        <taxon>Dothideomycetes</taxon>
        <taxon>Dothideomycetidae</taxon>
        <taxon>Mycosphaerellales</taxon>
        <taxon>Mycosphaerellaceae</taxon>
        <taxon>Fulvia</taxon>
    </lineage>
</organism>
<dbReference type="RefSeq" id="XP_047761780.1">
    <property type="nucleotide sequence ID" value="XM_047904650.1"/>
</dbReference>
<dbReference type="InterPro" id="IPR050904">
    <property type="entry name" value="Adhesion/Biosynth-related"/>
</dbReference>
<evidence type="ECO:0000313" key="3">
    <source>
        <dbReference type="EMBL" id="UJO17414.1"/>
    </source>
</evidence>
<feature type="domain" description="FAS1" evidence="2">
    <location>
        <begin position="93"/>
        <end position="244"/>
    </location>
</feature>
<dbReference type="SUPFAM" id="SSF82153">
    <property type="entry name" value="FAS1 domain"/>
    <property type="match status" value="2"/>
</dbReference>
<dbReference type="Pfam" id="PF02469">
    <property type="entry name" value="Fasciclin"/>
    <property type="match status" value="2"/>
</dbReference>
<dbReference type="PROSITE" id="PS50213">
    <property type="entry name" value="FAS1"/>
    <property type="match status" value="2"/>
</dbReference>
<proteinExistence type="predicted"/>
<accession>A0A9Q8P8N8</accession>
<reference evidence="3" key="2">
    <citation type="journal article" date="2022" name="Microb. Genom.">
        <title>A chromosome-scale genome assembly of the tomato pathogen Cladosporium fulvum reveals a compartmentalized genome architecture and the presence of a dispensable chromosome.</title>
        <authorList>
            <person name="Zaccaron A.Z."/>
            <person name="Chen L.H."/>
            <person name="Samaras A."/>
            <person name="Stergiopoulos I."/>
        </authorList>
    </citation>
    <scope>NUCLEOTIDE SEQUENCE</scope>
    <source>
        <strain evidence="3">Race5_Kim</strain>
    </source>
</reference>
<name>A0A9Q8P8N8_PASFU</name>
<evidence type="ECO:0000313" key="4">
    <source>
        <dbReference type="Proteomes" id="UP000756132"/>
    </source>
</evidence>
<dbReference type="GO" id="GO:0016236">
    <property type="term" value="P:macroautophagy"/>
    <property type="evidence" value="ECO:0007669"/>
    <property type="project" value="TreeGrafter"/>
</dbReference>
<protein>
    <submittedName>
        <fullName evidence="3">Fasciclin-like arabinogalactan protein</fullName>
    </submittedName>
</protein>
<sequence length="473" mass="48044">MKRIAARRCGSSSTRCTNHGSTTPRPTSGELEVDFISTRSSRLVRAFRQHQPLPSHTPLICRHQPCASTAVMFSKTFLAAAATFAVALAQDAPPELAAALNSTEELSQLNTLLGGFPDLLSMLANATDITILAPSNDAFSTFLQSPENQAAAADNGTLMALLSYHVLNGTVMSMNITSTPTFVASLLSNETYTNVTGGQRVGARLVGGDDGTATIISGLGSRSNVTTADVAVSNGVVHIIDSVLTIPQSVSDTALLAGLTGLAGALVATDLVETIDTTPDVTIFAPTNSAFEQIGSALGELTPEQATAILGYHVINGSVAYSSLLENGSSVESSTGQPLNITIIDGEVFVNSARVVAADVLVANGVVHLIDGVLNPNSTALPNPDEDESVPVYEGASMGDVPYTTAVTATSTVAVATTDAVADGYTPAPSGALSSASQSNAEAASETSSAGAARITGAIGAAALFAGAGYLAL</sequence>
<dbReference type="Gene3D" id="2.30.180.10">
    <property type="entry name" value="FAS1 domain"/>
    <property type="match status" value="2"/>
</dbReference>
<dbReference type="InterPro" id="IPR000782">
    <property type="entry name" value="FAS1_domain"/>
</dbReference>
<dbReference type="Proteomes" id="UP000756132">
    <property type="component" value="Chromosome 5"/>
</dbReference>
<evidence type="ECO:0000256" key="1">
    <source>
        <dbReference type="SAM" id="MobiDB-lite"/>
    </source>
</evidence>
<keyword evidence="4" id="KW-1185">Reference proteome</keyword>
<dbReference type="PANTHER" id="PTHR10900:SF77">
    <property type="entry name" value="FI19380P1"/>
    <property type="match status" value="1"/>
</dbReference>
<dbReference type="SMART" id="SM00554">
    <property type="entry name" value="FAS1"/>
    <property type="match status" value="2"/>
</dbReference>
<feature type="region of interest" description="Disordered" evidence="1">
    <location>
        <begin position="9"/>
        <end position="29"/>
    </location>
</feature>
<dbReference type="GeneID" id="71985380"/>